<evidence type="ECO:0008006" key="2">
    <source>
        <dbReference type="Google" id="ProtNLM"/>
    </source>
</evidence>
<accession>A0A1X7VI14</accession>
<sequence length="122" mass="13721">MHSVEKPQENIDTRLNSQRIHNKEENRHIVKCSAESILLCGRQCIALRRDKELLHLSMNPDFNNNVREEFLLYSLLTSVTGEAIASGVLRNLAELGLGVKSVRGQVYDGASISQVSILDYKL</sequence>
<name>A0A1X7VI14_AMPQE</name>
<proteinExistence type="predicted"/>
<reference evidence="1" key="1">
    <citation type="submission" date="2017-05" db="UniProtKB">
        <authorList>
            <consortium name="EnsemblMetazoa"/>
        </authorList>
    </citation>
    <scope>IDENTIFICATION</scope>
</reference>
<dbReference type="InParanoid" id="A0A1X7VI14"/>
<dbReference type="AlphaFoldDB" id="A0A1X7VI14"/>
<protein>
    <recommendedName>
        <fullName evidence="2">DUF4371 domain-containing protein</fullName>
    </recommendedName>
</protein>
<evidence type="ECO:0000313" key="1">
    <source>
        <dbReference type="EnsemblMetazoa" id="Aqu2.1.39459_001"/>
    </source>
</evidence>
<dbReference type="EnsemblMetazoa" id="Aqu2.1.39459_001">
    <property type="protein sequence ID" value="Aqu2.1.39459_001"/>
    <property type="gene ID" value="Aqu2.1.39459"/>
</dbReference>
<organism evidence="1">
    <name type="scientific">Amphimedon queenslandica</name>
    <name type="common">Sponge</name>
    <dbReference type="NCBI Taxonomy" id="400682"/>
    <lineage>
        <taxon>Eukaryota</taxon>
        <taxon>Metazoa</taxon>
        <taxon>Porifera</taxon>
        <taxon>Demospongiae</taxon>
        <taxon>Heteroscleromorpha</taxon>
        <taxon>Haplosclerida</taxon>
        <taxon>Niphatidae</taxon>
        <taxon>Amphimedon</taxon>
    </lineage>
</organism>